<evidence type="ECO:0000256" key="2">
    <source>
        <dbReference type="ARBA" id="ARBA00022438"/>
    </source>
</evidence>
<proteinExistence type="inferred from homology"/>
<keyword evidence="4" id="KW-0378">Hydrolase</keyword>
<dbReference type="GO" id="GO:0070006">
    <property type="term" value="F:metalloaminopeptidase activity"/>
    <property type="evidence" value="ECO:0007669"/>
    <property type="project" value="InterPro"/>
</dbReference>
<organism evidence="6">
    <name type="scientific">Schistocephalus solidus</name>
    <name type="common">Tapeworm</name>
    <dbReference type="NCBI Taxonomy" id="70667"/>
    <lineage>
        <taxon>Eukaryota</taxon>
        <taxon>Metazoa</taxon>
        <taxon>Spiralia</taxon>
        <taxon>Lophotrochozoa</taxon>
        <taxon>Platyhelminthes</taxon>
        <taxon>Cestoda</taxon>
        <taxon>Eucestoda</taxon>
        <taxon>Diphyllobothriidea</taxon>
        <taxon>Diphyllobothriidae</taxon>
        <taxon>Schistocephalus</taxon>
    </lineage>
</organism>
<dbReference type="GO" id="GO:0030145">
    <property type="term" value="F:manganese ion binding"/>
    <property type="evidence" value="ECO:0007669"/>
    <property type="project" value="InterPro"/>
</dbReference>
<name>A0A183S7V0_SCHSO</name>
<reference evidence="6" key="1">
    <citation type="submission" date="2016-06" db="UniProtKB">
        <authorList>
            <consortium name="WormBaseParasite"/>
        </authorList>
    </citation>
    <scope>IDENTIFICATION</scope>
</reference>
<dbReference type="PANTHER" id="PTHR11963">
    <property type="entry name" value="LEUCINE AMINOPEPTIDASE-RELATED"/>
    <property type="match status" value="1"/>
</dbReference>
<evidence type="ECO:0000259" key="5">
    <source>
        <dbReference type="Pfam" id="PF00883"/>
    </source>
</evidence>
<dbReference type="GO" id="GO:0006508">
    <property type="term" value="P:proteolysis"/>
    <property type="evidence" value="ECO:0007669"/>
    <property type="project" value="UniProtKB-KW"/>
</dbReference>
<dbReference type="InterPro" id="IPR011356">
    <property type="entry name" value="Leucine_aapep/pepB"/>
</dbReference>
<dbReference type="PANTHER" id="PTHR11963:SF48">
    <property type="entry name" value="DIPEPTIDASE B, ISOFORM A"/>
    <property type="match status" value="1"/>
</dbReference>
<dbReference type="Gene3D" id="3.40.630.10">
    <property type="entry name" value="Zn peptidases"/>
    <property type="match status" value="1"/>
</dbReference>
<dbReference type="PRINTS" id="PR00481">
    <property type="entry name" value="LAMNOPPTDASE"/>
</dbReference>
<comment type="similarity">
    <text evidence="1">Belongs to the peptidase M17 family.</text>
</comment>
<dbReference type="Pfam" id="PF00883">
    <property type="entry name" value="Peptidase_M17"/>
    <property type="match status" value="1"/>
</dbReference>
<feature type="domain" description="Cytosol aminopeptidase" evidence="5">
    <location>
        <begin position="40"/>
        <end position="368"/>
    </location>
</feature>
<dbReference type="AlphaFoldDB" id="A0A183S7V0"/>
<sequence length="388" mass="43280">LHVRELRPKVFPKYDKIGVYEPPEKVIDFVKAIEEGRYIHRDLCATDEERMTAANVERYIKENIPVGGNLEISYEPINKTKYPMIAAVNRLYENIPKYNGRIIHMTYTPPNKDDVNETLFFVGKGITFDSGGYSLKTNGAMQFMRKDKCGATAIVGFMRALDILKPKGLKVNAKLAFVRNGIGDDAYLVDEIIPTAAGIRSRIGSTDAEGRNVMVDLLVYSKMEALEATNPHLFTIATLTGHVSLAFGHIPAAMDNGPARRLGYAKALSQGGALVGDPIEVSSLRREDYEVCFPVSEYEDLQQRNTHPETVKYRGHQYPAAWMLLASGMTDYGMQNDKISLPYTHMDVSNAVGVKNSPATGTPVSMLVSTYVLPRLMEKKPYEKPIKY</sequence>
<protein>
    <submittedName>
        <fullName evidence="6">CYTOSOL_AP domain-containing protein</fullName>
    </submittedName>
</protein>
<dbReference type="WBParaSite" id="SSLN_0000031501-mRNA-1">
    <property type="protein sequence ID" value="SSLN_0000031501-mRNA-1"/>
    <property type="gene ID" value="SSLN_0000031501"/>
</dbReference>
<dbReference type="InterPro" id="IPR000819">
    <property type="entry name" value="Peptidase_M17_C"/>
</dbReference>
<dbReference type="GO" id="GO:0005737">
    <property type="term" value="C:cytoplasm"/>
    <property type="evidence" value="ECO:0007669"/>
    <property type="project" value="InterPro"/>
</dbReference>
<keyword evidence="3" id="KW-0645">Protease</keyword>
<evidence type="ECO:0000313" key="6">
    <source>
        <dbReference type="WBParaSite" id="SSLN_0000031501-mRNA-1"/>
    </source>
</evidence>
<accession>A0A183S7V0</accession>
<dbReference type="SUPFAM" id="SSF53187">
    <property type="entry name" value="Zn-dependent exopeptidases"/>
    <property type="match status" value="1"/>
</dbReference>
<evidence type="ECO:0000256" key="1">
    <source>
        <dbReference type="ARBA" id="ARBA00009528"/>
    </source>
</evidence>
<keyword evidence="2" id="KW-0031">Aminopeptidase</keyword>
<evidence type="ECO:0000256" key="4">
    <source>
        <dbReference type="ARBA" id="ARBA00022801"/>
    </source>
</evidence>
<evidence type="ECO:0000256" key="3">
    <source>
        <dbReference type="ARBA" id="ARBA00022670"/>
    </source>
</evidence>